<accession>A0A914PI85</accession>
<protein>
    <submittedName>
        <fullName evidence="3">Uncharacterized protein</fullName>
    </submittedName>
</protein>
<feature type="transmembrane region" description="Helical" evidence="1">
    <location>
        <begin position="35"/>
        <end position="61"/>
    </location>
</feature>
<keyword evidence="1" id="KW-0472">Membrane</keyword>
<dbReference type="AlphaFoldDB" id="A0A914PI85"/>
<sequence length="82" mass="9664">MRKFADIVNDANIKNIDITFRSQTPHYYFGKHIRYYFYFHVIGTGIINICGIVMGVFAFIYPHLHRESPVFTQILQVIINLL</sequence>
<keyword evidence="2" id="KW-1185">Reference proteome</keyword>
<keyword evidence="1" id="KW-1133">Transmembrane helix</keyword>
<evidence type="ECO:0000313" key="3">
    <source>
        <dbReference type="WBParaSite" id="PDA_v2.g18078.t1"/>
    </source>
</evidence>
<reference evidence="3" key="1">
    <citation type="submission" date="2022-11" db="UniProtKB">
        <authorList>
            <consortium name="WormBaseParasite"/>
        </authorList>
    </citation>
    <scope>IDENTIFICATION</scope>
</reference>
<name>A0A914PI85_9BILA</name>
<dbReference type="Proteomes" id="UP000887578">
    <property type="component" value="Unplaced"/>
</dbReference>
<evidence type="ECO:0000256" key="1">
    <source>
        <dbReference type="SAM" id="Phobius"/>
    </source>
</evidence>
<keyword evidence="1" id="KW-0812">Transmembrane</keyword>
<dbReference type="WBParaSite" id="PDA_v2.g18078.t1">
    <property type="protein sequence ID" value="PDA_v2.g18078.t1"/>
    <property type="gene ID" value="PDA_v2.g18078"/>
</dbReference>
<proteinExistence type="predicted"/>
<evidence type="ECO:0000313" key="2">
    <source>
        <dbReference type="Proteomes" id="UP000887578"/>
    </source>
</evidence>
<organism evidence="2 3">
    <name type="scientific">Panagrolaimus davidi</name>
    <dbReference type="NCBI Taxonomy" id="227884"/>
    <lineage>
        <taxon>Eukaryota</taxon>
        <taxon>Metazoa</taxon>
        <taxon>Ecdysozoa</taxon>
        <taxon>Nematoda</taxon>
        <taxon>Chromadorea</taxon>
        <taxon>Rhabditida</taxon>
        <taxon>Tylenchina</taxon>
        <taxon>Panagrolaimomorpha</taxon>
        <taxon>Panagrolaimoidea</taxon>
        <taxon>Panagrolaimidae</taxon>
        <taxon>Panagrolaimus</taxon>
    </lineage>
</organism>